<dbReference type="EnsemblPlants" id="evm.model.04.1609">
    <property type="protein sequence ID" value="cds.evm.model.04.1609"/>
    <property type="gene ID" value="evm.TU.04.1609"/>
</dbReference>
<name>A0A803PDT1_CANSA</name>
<evidence type="ECO:0000313" key="1">
    <source>
        <dbReference type="EnsemblPlants" id="cds.evm.model.04.1609"/>
    </source>
</evidence>
<dbReference type="AlphaFoldDB" id="A0A803PDT1"/>
<organism evidence="1 2">
    <name type="scientific">Cannabis sativa</name>
    <name type="common">Hemp</name>
    <name type="synonym">Marijuana</name>
    <dbReference type="NCBI Taxonomy" id="3483"/>
    <lineage>
        <taxon>Eukaryota</taxon>
        <taxon>Viridiplantae</taxon>
        <taxon>Streptophyta</taxon>
        <taxon>Embryophyta</taxon>
        <taxon>Tracheophyta</taxon>
        <taxon>Spermatophyta</taxon>
        <taxon>Magnoliopsida</taxon>
        <taxon>eudicotyledons</taxon>
        <taxon>Gunneridae</taxon>
        <taxon>Pentapetalae</taxon>
        <taxon>rosids</taxon>
        <taxon>fabids</taxon>
        <taxon>Rosales</taxon>
        <taxon>Cannabaceae</taxon>
        <taxon>Cannabis</taxon>
    </lineage>
</organism>
<proteinExistence type="predicted"/>
<sequence>MREQVCGVHYSCSAIVVVVTVVGLDDWFYKYRRLYLLVSYRFSVEVLGSFKEQFKLLSDEEIQNWASYEVEPSPTKVGVRGKGKKLKETVSSEQPIENNKGIGDVHVSGRCSLEWEDGPYIYAKIVSWLIDNVDPTTCRLEIFGRTIQLSAKLFEDVMAIRDGGEPVVTESDCDLHEFEKILKDNDYKFSLTMLEKDLKQSRERDYMFLIKFLLVV</sequence>
<protein>
    <submittedName>
        <fullName evidence="1">Uncharacterized protein</fullName>
    </submittedName>
</protein>
<dbReference type="EMBL" id="UZAU01000395">
    <property type="status" value="NOT_ANNOTATED_CDS"/>
    <property type="molecule type" value="Genomic_DNA"/>
</dbReference>
<accession>A0A803PDT1</accession>
<keyword evidence="2" id="KW-1185">Reference proteome</keyword>
<evidence type="ECO:0000313" key="2">
    <source>
        <dbReference type="Proteomes" id="UP000596661"/>
    </source>
</evidence>
<reference evidence="1" key="1">
    <citation type="submission" date="2018-11" db="EMBL/GenBank/DDBJ databases">
        <authorList>
            <person name="Grassa J C."/>
        </authorList>
    </citation>
    <scope>NUCLEOTIDE SEQUENCE [LARGE SCALE GENOMIC DNA]</scope>
</reference>
<dbReference type="Gramene" id="evm.model.04.1609">
    <property type="protein sequence ID" value="cds.evm.model.04.1609"/>
    <property type="gene ID" value="evm.TU.04.1609"/>
</dbReference>
<dbReference type="Proteomes" id="UP000596661">
    <property type="component" value="Chromosome 4"/>
</dbReference>
<reference evidence="1" key="2">
    <citation type="submission" date="2021-03" db="UniProtKB">
        <authorList>
            <consortium name="EnsemblPlants"/>
        </authorList>
    </citation>
    <scope>IDENTIFICATION</scope>
</reference>